<feature type="domain" description="R" evidence="8">
    <location>
        <begin position="218"/>
        <end position="235"/>
    </location>
</feature>
<dbReference type="Pfam" id="PF03634">
    <property type="entry name" value="TCP"/>
    <property type="match status" value="1"/>
</dbReference>
<comment type="caution">
    <text evidence="9">The sequence shown here is derived from an EMBL/GenBank/DDBJ whole genome shotgun (WGS) entry which is preliminary data.</text>
</comment>
<dbReference type="InterPro" id="IPR017887">
    <property type="entry name" value="TF_TCP_subgr"/>
</dbReference>
<reference evidence="9 10" key="1">
    <citation type="journal article" date="2014" name="Agronomy (Basel)">
        <title>A Draft Genome Sequence for Ensete ventricosum, the Drought-Tolerant Tree Against Hunger.</title>
        <authorList>
            <person name="Harrison J."/>
            <person name="Moore K.A."/>
            <person name="Paszkiewicz K."/>
            <person name="Jones T."/>
            <person name="Grant M."/>
            <person name="Ambacheew D."/>
            <person name="Muzemil S."/>
            <person name="Studholme D.J."/>
        </authorList>
    </citation>
    <scope>NUCLEOTIDE SEQUENCE [LARGE SCALE GENOMIC DNA]</scope>
</reference>
<dbReference type="EMBL" id="AMZH03008815">
    <property type="protein sequence ID" value="RRT58167.1"/>
    <property type="molecule type" value="Genomic_DNA"/>
</dbReference>
<organism evidence="9 10">
    <name type="scientific">Ensete ventricosum</name>
    <name type="common">Abyssinian banana</name>
    <name type="synonym">Musa ensete</name>
    <dbReference type="NCBI Taxonomy" id="4639"/>
    <lineage>
        <taxon>Eukaryota</taxon>
        <taxon>Viridiplantae</taxon>
        <taxon>Streptophyta</taxon>
        <taxon>Embryophyta</taxon>
        <taxon>Tracheophyta</taxon>
        <taxon>Spermatophyta</taxon>
        <taxon>Magnoliopsida</taxon>
        <taxon>Liliopsida</taxon>
        <taxon>Zingiberales</taxon>
        <taxon>Musaceae</taxon>
        <taxon>Ensete</taxon>
    </lineage>
</organism>
<protein>
    <recommendedName>
        <fullName evidence="11">TCP domain-containing protein</fullName>
    </recommendedName>
</protein>
<dbReference type="PROSITE" id="PS51369">
    <property type="entry name" value="TCP"/>
    <property type="match status" value="1"/>
</dbReference>
<evidence type="ECO:0000256" key="1">
    <source>
        <dbReference type="ARBA" id="ARBA00004123"/>
    </source>
</evidence>
<dbReference type="GO" id="GO:2000032">
    <property type="term" value="P:regulation of secondary shoot formation"/>
    <property type="evidence" value="ECO:0007669"/>
    <property type="project" value="TreeGrafter"/>
</dbReference>
<dbReference type="PANTHER" id="PTHR31072:SF224">
    <property type="entry name" value="TRANSCRIPTION FACTOR TCP1"/>
    <property type="match status" value="1"/>
</dbReference>
<evidence type="ECO:0000313" key="9">
    <source>
        <dbReference type="EMBL" id="RRT58167.1"/>
    </source>
</evidence>
<feature type="compositionally biased region" description="Polar residues" evidence="6">
    <location>
        <begin position="177"/>
        <end position="196"/>
    </location>
</feature>
<dbReference type="GO" id="GO:0003700">
    <property type="term" value="F:DNA-binding transcription factor activity"/>
    <property type="evidence" value="ECO:0007669"/>
    <property type="project" value="InterPro"/>
</dbReference>
<evidence type="ECO:0000259" key="7">
    <source>
        <dbReference type="PROSITE" id="PS51369"/>
    </source>
</evidence>
<evidence type="ECO:0000256" key="3">
    <source>
        <dbReference type="ARBA" id="ARBA00023125"/>
    </source>
</evidence>
<accession>A0A426Z2G4</accession>
<evidence type="ECO:0000256" key="5">
    <source>
        <dbReference type="ARBA" id="ARBA00023242"/>
    </source>
</evidence>
<gene>
    <name evidence="9" type="ORF">B296_00016374</name>
</gene>
<evidence type="ECO:0000259" key="8">
    <source>
        <dbReference type="PROSITE" id="PS51370"/>
    </source>
</evidence>
<dbReference type="InterPro" id="IPR017888">
    <property type="entry name" value="CYC/TB1_R_domain"/>
</dbReference>
<evidence type="ECO:0008006" key="11">
    <source>
        <dbReference type="Google" id="ProtNLM"/>
    </source>
</evidence>
<dbReference type="GO" id="GO:0005634">
    <property type="term" value="C:nucleus"/>
    <property type="evidence" value="ECO:0007669"/>
    <property type="project" value="UniProtKB-SubCell"/>
</dbReference>
<evidence type="ECO:0000256" key="4">
    <source>
        <dbReference type="ARBA" id="ARBA00023163"/>
    </source>
</evidence>
<dbReference type="PROSITE" id="PS51370">
    <property type="entry name" value="R"/>
    <property type="match status" value="1"/>
</dbReference>
<feature type="region of interest" description="Disordered" evidence="6">
    <location>
        <begin position="1"/>
        <end position="29"/>
    </location>
</feature>
<proteinExistence type="predicted"/>
<dbReference type="AlphaFoldDB" id="A0A426Z2G4"/>
<feature type="region of interest" description="Disordered" evidence="6">
    <location>
        <begin position="173"/>
        <end position="198"/>
    </location>
</feature>
<evidence type="ECO:0000256" key="6">
    <source>
        <dbReference type="SAM" id="MobiDB-lite"/>
    </source>
</evidence>
<dbReference type="GO" id="GO:0043565">
    <property type="term" value="F:sequence-specific DNA binding"/>
    <property type="evidence" value="ECO:0007669"/>
    <property type="project" value="TreeGrafter"/>
</dbReference>
<sequence>MMLPFPHCSNPLEKPFGKQQPELNPLPPPSSPYFPIFASDILPLPPSAVTGAVPLPSPPALPPVDNSLATASPLMRKKRGGSFTRKRSWRKDRNSKILTAKGPRDRRIRLSNEVARKFFDLQDMLGFDQGSKTVQWLFNMSKHAIQELTAISVPQLGGLGIQSPPSFALGLEKSTLESDSQGKSTTKLVASTSVKNSRNERQVIKPSGNTGSNLMRARESRAKARARARERTTEKRRMWLLSSTIASHATRNEGSHLLNLRSSLLGSIAEMEERQRSSSHTHCIRFSDQRNYDFPAQDGSCLIPIFGYSDKIADHSDMDNILQEQSGMERMP</sequence>
<evidence type="ECO:0000256" key="2">
    <source>
        <dbReference type="ARBA" id="ARBA00023015"/>
    </source>
</evidence>
<dbReference type="PANTHER" id="PTHR31072">
    <property type="entry name" value="TRANSCRIPTION FACTOR TCP4-RELATED"/>
    <property type="match status" value="1"/>
</dbReference>
<keyword evidence="3" id="KW-0238">DNA-binding</keyword>
<dbReference type="Proteomes" id="UP000287651">
    <property type="component" value="Unassembled WGS sequence"/>
</dbReference>
<feature type="domain" description="TCP" evidence="7">
    <location>
        <begin position="90"/>
        <end position="148"/>
    </location>
</feature>
<keyword evidence="2" id="KW-0805">Transcription regulation</keyword>
<comment type="subcellular location">
    <subcellularLocation>
        <location evidence="1">Nucleus</location>
    </subcellularLocation>
</comment>
<evidence type="ECO:0000313" key="10">
    <source>
        <dbReference type="Proteomes" id="UP000287651"/>
    </source>
</evidence>
<keyword evidence="4" id="KW-0804">Transcription</keyword>
<name>A0A426Z2G4_ENSVE</name>
<dbReference type="InterPro" id="IPR005333">
    <property type="entry name" value="Transcription_factor_TCP"/>
</dbReference>
<keyword evidence="5" id="KW-0539">Nucleus</keyword>